<evidence type="ECO:0000313" key="3">
    <source>
        <dbReference type="EMBL" id="MCP2009405.1"/>
    </source>
</evidence>
<dbReference type="Proteomes" id="UP001155901">
    <property type="component" value="Unassembled WGS sequence"/>
</dbReference>
<reference evidence="2" key="1">
    <citation type="submission" date="2021-07" db="EMBL/GenBank/DDBJ databases">
        <title>Characterization of violacein-producing bacteria and related species.</title>
        <authorList>
            <person name="Wilson H.S."/>
            <person name="De Leon M.E."/>
        </authorList>
    </citation>
    <scope>NUCLEOTIDE SEQUENCE</scope>
    <source>
        <strain evidence="2">HSC-15S17</strain>
    </source>
</reference>
<dbReference type="Pfam" id="PF13432">
    <property type="entry name" value="TPR_16"/>
    <property type="match status" value="3"/>
</dbReference>
<reference evidence="3" key="2">
    <citation type="submission" date="2022-03" db="EMBL/GenBank/DDBJ databases">
        <title>Genome Encyclopedia of Bacteria and Archaea VI: Functional Genomics of Type Strains.</title>
        <authorList>
            <person name="Whitman W."/>
        </authorList>
    </citation>
    <scope>NUCLEOTIDE SEQUENCE</scope>
    <source>
        <strain evidence="3">HSC-15S17</strain>
    </source>
</reference>
<dbReference type="EMBL" id="JALJZU010000006">
    <property type="protein sequence ID" value="MCP2009405.1"/>
    <property type="molecule type" value="Genomic_DNA"/>
</dbReference>
<dbReference type="Proteomes" id="UP001162889">
    <property type="component" value="Unassembled WGS sequence"/>
</dbReference>
<dbReference type="EMBL" id="JAHTGR010000004">
    <property type="protein sequence ID" value="MBV6321346.1"/>
    <property type="molecule type" value="Genomic_DNA"/>
</dbReference>
<protein>
    <submittedName>
        <fullName evidence="3">PEP-CTERM system TPR-repeat lipoprotein</fullName>
    </submittedName>
    <submittedName>
        <fullName evidence="2">PEP-CTERM system TPR-repeat protein PrsT</fullName>
    </submittedName>
</protein>
<evidence type="ECO:0000313" key="5">
    <source>
        <dbReference type="Proteomes" id="UP001162889"/>
    </source>
</evidence>
<dbReference type="PROSITE" id="PS51257">
    <property type="entry name" value="PROKAR_LIPOPROTEIN"/>
    <property type="match status" value="1"/>
</dbReference>
<evidence type="ECO:0000313" key="4">
    <source>
        <dbReference type="Proteomes" id="UP001155901"/>
    </source>
</evidence>
<dbReference type="Pfam" id="PF14559">
    <property type="entry name" value="TPR_19"/>
    <property type="match status" value="6"/>
</dbReference>
<feature type="repeat" description="TPR" evidence="1">
    <location>
        <begin position="375"/>
        <end position="408"/>
    </location>
</feature>
<evidence type="ECO:0000313" key="2">
    <source>
        <dbReference type="EMBL" id="MBV6321346.1"/>
    </source>
</evidence>
<dbReference type="RefSeq" id="WP_217942079.1">
    <property type="nucleotide sequence ID" value="NZ_JAHTGR010000004.1"/>
</dbReference>
<dbReference type="PANTHER" id="PTHR12558">
    <property type="entry name" value="CELL DIVISION CYCLE 16,23,27"/>
    <property type="match status" value="1"/>
</dbReference>
<sequence>MIRFSKNSTGRRARAPRLAMVLLTLTLGACNNARDTDSLMAQARQYRVKGETKAAIIELKNALQKTPDDARARLLLGEVYIDAGDVASAEKEVRKAQALGMGAAEIMPRLGKVMLMQGQFKKLLDEVQPDPSSPHQTELLVLRANAYLGLGDKAQAQQLFDAMLAKNPDLPEALLGQARIAALSQRLDLASQHIEHALAKHPDNIACLRFKGDLLRLQGKPAAALRAYKQILTLQPNNAQAHIDSATLLIQDKKLAEARAEIDAARKISSNNLPVLYTQALLDFQEAKYPAARDTLQLILRVMPDHMPSLLLMGAVQPAMGSYLEAELTLRKFLDANPHHVYASKRLAGILLKNGKTDDAIEVLGPVLEANQTDVELLALAGQAQIQGRHFAKAAEYFQAASDLAPQTASLHTSLGLSRLGAGESARAVAELEQATALDDKSGKAGILLAMTHLRNQEYDKALLAVAAMEKHDGKNPLVQNLKGGILLSKHDLAGARAGFEQALALDPAYLPALDNLAQMDLLEKKPERARQRYEAALAKDKKNVGLMTGLAKLALTQNNSAEAVRWLERATADHPEALTPALQLATLYLRTGAREKSLKLAQAVQASHPADPDALALLAQIQTANGNYEAGLENYAKLAALQPTSAAVQLRIAYAKVALKDNDGALDAAKKALRLKEDWFEAQVLAASLLVDGKNYAEALAIAQTVQRQRPELPAGLTLEGDIWMAQHKAQDALRAYERAYKMSQLPPLAIKIHQALLMAGKTREASLHAAQWLQQHPNDPGFRFYQGSADLAAGRYKPAINAFEAIVRQDPKNVVALNNLAWAYQQDKDQRALATAERAYQLAGTNPSILDTLGWILLEQGETGRALPLLKQAKTLTPDVPDIGYHLGLALMKSGDKLAARLQFEQLLATDKDFPQRADVKALLASW</sequence>
<dbReference type="NCBIfam" id="TIGR02917">
    <property type="entry name" value="PEP_TPR_lipo"/>
    <property type="match status" value="1"/>
</dbReference>
<dbReference type="PANTHER" id="PTHR12558:SF13">
    <property type="entry name" value="CELL DIVISION CYCLE PROTEIN 27 HOMOLOG"/>
    <property type="match status" value="1"/>
</dbReference>
<dbReference type="SMART" id="SM00028">
    <property type="entry name" value="TPR"/>
    <property type="match status" value="21"/>
</dbReference>
<name>A0AA41H7R6_9BURK</name>
<feature type="repeat" description="TPR" evidence="1">
    <location>
        <begin position="782"/>
        <end position="815"/>
    </location>
</feature>
<dbReference type="InterPro" id="IPR014266">
    <property type="entry name" value="PEP-CTERM_TPR_PrsT"/>
</dbReference>
<organism evidence="2 4">
    <name type="scientific">Duganella violaceipulchra</name>
    <dbReference type="NCBI Taxonomy" id="2849652"/>
    <lineage>
        <taxon>Bacteria</taxon>
        <taxon>Pseudomonadati</taxon>
        <taxon>Pseudomonadota</taxon>
        <taxon>Betaproteobacteria</taxon>
        <taxon>Burkholderiales</taxon>
        <taxon>Oxalobacteraceae</taxon>
        <taxon>Telluria group</taxon>
        <taxon>Duganella</taxon>
    </lineage>
</organism>
<proteinExistence type="predicted"/>
<evidence type="ECO:0000256" key="1">
    <source>
        <dbReference type="PROSITE-ProRule" id="PRU00339"/>
    </source>
</evidence>
<dbReference type="PROSITE" id="PS50005">
    <property type="entry name" value="TPR"/>
    <property type="match status" value="3"/>
</dbReference>
<keyword evidence="5" id="KW-1185">Reference proteome</keyword>
<gene>
    <name evidence="2" type="primary">prsT</name>
    <name evidence="2" type="ORF">KVP70_10390</name>
    <name evidence="3" type="ORF">L1274_003134</name>
</gene>
<dbReference type="InterPro" id="IPR019734">
    <property type="entry name" value="TPR_rpt"/>
</dbReference>
<keyword evidence="3" id="KW-0449">Lipoprotein</keyword>
<keyword evidence="1" id="KW-0802">TPR repeat</keyword>
<dbReference type="AlphaFoldDB" id="A0AA41H7R6"/>
<accession>A0AA41H7R6</accession>
<feature type="repeat" description="TPR" evidence="1">
    <location>
        <begin position="613"/>
        <end position="646"/>
    </location>
</feature>
<comment type="caution">
    <text evidence="2">The sequence shown here is derived from an EMBL/GenBank/DDBJ whole genome shotgun (WGS) entry which is preliminary data.</text>
</comment>